<reference evidence="1 2" key="1">
    <citation type="submission" date="2020-06" db="EMBL/GenBank/DDBJ databases">
        <authorList>
            <person name="Cao W.R."/>
        </authorList>
    </citation>
    <scope>NUCLEOTIDE SEQUENCE [LARGE SCALE GENOMIC DNA]</scope>
    <source>
        <strain evidence="1 2">B1Z28</strain>
    </source>
</reference>
<evidence type="ECO:0000313" key="1">
    <source>
        <dbReference type="EMBL" id="NVO56404.1"/>
    </source>
</evidence>
<organism evidence="1 2">
    <name type="scientific">Ruegeria haliotis</name>
    <dbReference type="NCBI Taxonomy" id="2747601"/>
    <lineage>
        <taxon>Bacteria</taxon>
        <taxon>Pseudomonadati</taxon>
        <taxon>Pseudomonadota</taxon>
        <taxon>Alphaproteobacteria</taxon>
        <taxon>Rhodobacterales</taxon>
        <taxon>Roseobacteraceae</taxon>
        <taxon>Ruegeria</taxon>
    </lineage>
</organism>
<dbReference type="RefSeq" id="WP_176864823.1">
    <property type="nucleotide sequence ID" value="NZ_JABXWT010000004.1"/>
</dbReference>
<sequence length="290" mass="30685">MMDTDIVDMLEDIARSSVARLSPAVLIAGDTALARRVDILRVIRGTILPRRLEFIAVNGECLAIEVNSSRVTDVFRVRTGSVPDFETEPRDALIEKLAQVISDISIASAPLELISLKPDASLEADDVGITLSEIEDACEKIDLPGEPIVSVVSGTDEVTPEETATAEAPVQTETLAQSFFDGAGRFATGRVLAQSSNGTGLRFEGDCAPAGNMNPDQAVLARFAADLAGWDSDADAVLDHPQLIVLRPSGGKGAGLAVVHDGEQFAITVHETRKLGAVVNLWTSLLGTVE</sequence>
<name>A0ABX2PTN5_9RHOB</name>
<evidence type="ECO:0000313" key="2">
    <source>
        <dbReference type="Proteomes" id="UP000630805"/>
    </source>
</evidence>
<protein>
    <submittedName>
        <fullName evidence="1">Uncharacterized protein</fullName>
    </submittedName>
</protein>
<gene>
    <name evidence="1" type="ORF">HW561_11445</name>
</gene>
<dbReference type="EMBL" id="JABXWT010000004">
    <property type="protein sequence ID" value="NVO56404.1"/>
    <property type="molecule type" value="Genomic_DNA"/>
</dbReference>
<dbReference type="Proteomes" id="UP000630805">
    <property type="component" value="Unassembled WGS sequence"/>
</dbReference>
<accession>A0ABX2PTN5</accession>
<proteinExistence type="predicted"/>
<keyword evidence="2" id="KW-1185">Reference proteome</keyword>
<comment type="caution">
    <text evidence="1">The sequence shown here is derived from an EMBL/GenBank/DDBJ whole genome shotgun (WGS) entry which is preliminary data.</text>
</comment>